<dbReference type="Pfam" id="PF13822">
    <property type="entry name" value="ACC_epsilon"/>
    <property type="match status" value="1"/>
</dbReference>
<dbReference type="EMBL" id="BMCU01000003">
    <property type="protein sequence ID" value="GGG12920.1"/>
    <property type="molecule type" value="Genomic_DNA"/>
</dbReference>
<dbReference type="Proteomes" id="UP000654257">
    <property type="component" value="Unassembled WGS sequence"/>
</dbReference>
<dbReference type="InterPro" id="IPR032716">
    <property type="entry name" value="ACC_epsilon"/>
</dbReference>
<dbReference type="GO" id="GO:0004658">
    <property type="term" value="F:propionyl-CoA carboxylase activity"/>
    <property type="evidence" value="ECO:0007669"/>
    <property type="project" value="InterPro"/>
</dbReference>
<sequence length="77" mass="7896">MTAVEDHSKSTGDDITIVSGSPTDDEIAALVAVIVAARSASAQSVPDPGPRDLWGRPADRLRTGTTFAPFAFGVGTP</sequence>
<organism evidence="2 3">
    <name type="scientific">Rhodococcoides trifolii</name>
    <dbReference type="NCBI Taxonomy" id="908250"/>
    <lineage>
        <taxon>Bacteria</taxon>
        <taxon>Bacillati</taxon>
        <taxon>Actinomycetota</taxon>
        <taxon>Actinomycetes</taxon>
        <taxon>Mycobacteriales</taxon>
        <taxon>Nocardiaceae</taxon>
        <taxon>Rhodococcoides</taxon>
    </lineage>
</organism>
<protein>
    <recommendedName>
        <fullName evidence="4">Acyl-CoA carboxylase subunit epsilon</fullName>
    </recommendedName>
</protein>
<dbReference type="GO" id="GO:0003989">
    <property type="term" value="F:acetyl-CoA carboxylase activity"/>
    <property type="evidence" value="ECO:0007669"/>
    <property type="project" value="InterPro"/>
</dbReference>
<proteinExistence type="predicted"/>
<evidence type="ECO:0000313" key="2">
    <source>
        <dbReference type="EMBL" id="GGG12920.1"/>
    </source>
</evidence>
<keyword evidence="3" id="KW-1185">Reference proteome</keyword>
<reference evidence="2" key="2">
    <citation type="submission" date="2020-09" db="EMBL/GenBank/DDBJ databases">
        <authorList>
            <person name="Sun Q."/>
            <person name="Sedlacek I."/>
        </authorList>
    </citation>
    <scope>NUCLEOTIDE SEQUENCE</scope>
    <source>
        <strain evidence="2">CCM 7905</strain>
    </source>
</reference>
<reference evidence="2" key="1">
    <citation type="journal article" date="2014" name="Int. J. Syst. Evol. Microbiol.">
        <title>Complete genome sequence of Corynebacterium casei LMG S-19264T (=DSM 44701T), isolated from a smear-ripened cheese.</title>
        <authorList>
            <consortium name="US DOE Joint Genome Institute (JGI-PGF)"/>
            <person name="Walter F."/>
            <person name="Albersmeier A."/>
            <person name="Kalinowski J."/>
            <person name="Ruckert C."/>
        </authorList>
    </citation>
    <scope>NUCLEOTIDE SEQUENCE</scope>
    <source>
        <strain evidence="2">CCM 7905</strain>
    </source>
</reference>
<evidence type="ECO:0000256" key="1">
    <source>
        <dbReference type="SAM" id="MobiDB-lite"/>
    </source>
</evidence>
<evidence type="ECO:0008006" key="4">
    <source>
        <dbReference type="Google" id="ProtNLM"/>
    </source>
</evidence>
<gene>
    <name evidence="2" type="ORF">GCM10007304_28630</name>
</gene>
<dbReference type="AlphaFoldDB" id="A0A917D6T1"/>
<evidence type="ECO:0000313" key="3">
    <source>
        <dbReference type="Proteomes" id="UP000654257"/>
    </source>
</evidence>
<feature type="compositionally biased region" description="Basic and acidic residues" evidence="1">
    <location>
        <begin position="1"/>
        <end position="12"/>
    </location>
</feature>
<feature type="region of interest" description="Disordered" evidence="1">
    <location>
        <begin position="1"/>
        <end position="21"/>
    </location>
</feature>
<accession>A0A917D6T1</accession>
<dbReference type="RefSeq" id="WP_188545533.1">
    <property type="nucleotide sequence ID" value="NZ_BMCU01000003.1"/>
</dbReference>
<comment type="caution">
    <text evidence="2">The sequence shown here is derived from an EMBL/GenBank/DDBJ whole genome shotgun (WGS) entry which is preliminary data.</text>
</comment>
<name>A0A917D6T1_9NOCA</name>